<dbReference type="InterPro" id="IPR017853">
    <property type="entry name" value="GH"/>
</dbReference>
<reference evidence="2" key="1">
    <citation type="submission" date="2023-08" db="EMBL/GenBank/DDBJ databases">
        <authorList>
            <person name="Chen Y."/>
            <person name="Shah S."/>
            <person name="Dougan E. K."/>
            <person name="Thang M."/>
            <person name="Chan C."/>
        </authorList>
    </citation>
    <scope>NUCLEOTIDE SEQUENCE</scope>
</reference>
<evidence type="ECO:0000256" key="1">
    <source>
        <dbReference type="PROSITE-ProRule" id="PRU00023"/>
    </source>
</evidence>
<gene>
    <name evidence="2" type="ORF">EVOR1521_LOCUS23172</name>
</gene>
<feature type="repeat" description="ANK" evidence="1">
    <location>
        <begin position="281"/>
        <end position="313"/>
    </location>
</feature>
<evidence type="ECO:0000313" key="2">
    <source>
        <dbReference type="EMBL" id="CAJ1399677.1"/>
    </source>
</evidence>
<dbReference type="Gene3D" id="3.20.20.80">
    <property type="entry name" value="Glycosidases"/>
    <property type="match status" value="1"/>
</dbReference>
<dbReference type="PROSITE" id="PS50297">
    <property type="entry name" value="ANK_REP_REGION"/>
    <property type="match status" value="1"/>
</dbReference>
<comment type="caution">
    <text evidence="2">The sequence shown here is derived from an EMBL/GenBank/DDBJ whole genome shotgun (WGS) entry which is preliminary data.</text>
</comment>
<protein>
    <submittedName>
        <fullName evidence="2">Uncharacterized protein</fullName>
    </submittedName>
</protein>
<dbReference type="SMART" id="SM00248">
    <property type="entry name" value="ANK"/>
    <property type="match status" value="1"/>
</dbReference>
<dbReference type="SUPFAM" id="SSF51445">
    <property type="entry name" value="(Trans)glycosidases"/>
    <property type="match status" value="1"/>
</dbReference>
<accession>A0AA36J4X5</accession>
<sequence length="346" mass="38446">MLESPSFCTVLSGVKSHQLVQSRVDGASPLAFELTDWMTTKLAWWEMHAKQVSLSLDRTQAALLDAMKLAEAMREVIVGGEAVANKVDLACEEVHRHFSIPVVTKVALQLLEPGALSELWFSCWSGLGKRRQLVKLPVEPGKVPIFVMLQLDWLSDDGQSLRYKEQLRSQLTAAKTAGLKGVMADVWWGLCSLAFQTGGWAHLAGNLAIRHMLADTSVSSKTRTSATVSGSRWDRVGKMDQLVKTLRKERRHAKAKLSTFLIDHGFKTNVNSPRKRWCGMSYTYPLHVAVEQNDVEIVSLLLDCGADPEARDSWGRTPRQRAESAGAAVRRSFAAHKARRKVLFGL</sequence>
<dbReference type="Gene3D" id="1.25.40.20">
    <property type="entry name" value="Ankyrin repeat-containing domain"/>
    <property type="match status" value="1"/>
</dbReference>
<dbReference type="Proteomes" id="UP001178507">
    <property type="component" value="Unassembled WGS sequence"/>
</dbReference>
<dbReference type="EMBL" id="CAUJNA010003344">
    <property type="protein sequence ID" value="CAJ1399677.1"/>
    <property type="molecule type" value="Genomic_DNA"/>
</dbReference>
<dbReference type="AlphaFoldDB" id="A0AA36J4X5"/>
<proteinExistence type="predicted"/>
<name>A0AA36J4X5_9DINO</name>
<dbReference type="SUPFAM" id="SSF48403">
    <property type="entry name" value="Ankyrin repeat"/>
    <property type="match status" value="1"/>
</dbReference>
<organism evidence="2 3">
    <name type="scientific">Effrenium voratum</name>
    <dbReference type="NCBI Taxonomy" id="2562239"/>
    <lineage>
        <taxon>Eukaryota</taxon>
        <taxon>Sar</taxon>
        <taxon>Alveolata</taxon>
        <taxon>Dinophyceae</taxon>
        <taxon>Suessiales</taxon>
        <taxon>Symbiodiniaceae</taxon>
        <taxon>Effrenium</taxon>
    </lineage>
</organism>
<keyword evidence="1" id="KW-0040">ANK repeat</keyword>
<dbReference type="InterPro" id="IPR002110">
    <property type="entry name" value="Ankyrin_rpt"/>
</dbReference>
<evidence type="ECO:0000313" key="3">
    <source>
        <dbReference type="Proteomes" id="UP001178507"/>
    </source>
</evidence>
<dbReference type="PROSITE" id="PS50088">
    <property type="entry name" value="ANK_REPEAT"/>
    <property type="match status" value="1"/>
</dbReference>
<keyword evidence="3" id="KW-1185">Reference proteome</keyword>
<dbReference type="InterPro" id="IPR036770">
    <property type="entry name" value="Ankyrin_rpt-contain_sf"/>
</dbReference>
<dbReference type="Pfam" id="PF00023">
    <property type="entry name" value="Ank"/>
    <property type="match status" value="1"/>
</dbReference>